<feature type="region of interest" description="Disordered" evidence="1">
    <location>
        <begin position="1"/>
        <end position="27"/>
    </location>
</feature>
<keyword evidence="3" id="KW-1185">Reference proteome</keyword>
<sequence>ESLIEEVEERDKENRETSQRQTSRSMSTHISKLRIVNEVYASYLEEEDAWEQLRPLQSIMVSILVTGANRGIGLGLVRQLVQEPSVTTVIATARN</sequence>
<dbReference type="AlphaFoldDB" id="A0AAV5SU50"/>
<protein>
    <recommendedName>
        <fullName evidence="4">Dehydrogenase</fullName>
    </recommendedName>
</protein>
<dbReference type="EMBL" id="BTSX01000002">
    <property type="protein sequence ID" value="GMS86419.1"/>
    <property type="molecule type" value="Genomic_DNA"/>
</dbReference>
<proteinExistence type="predicted"/>
<feature type="non-terminal residue" evidence="2">
    <location>
        <position position="1"/>
    </location>
</feature>
<accession>A0AAV5SU50</accession>
<dbReference type="SUPFAM" id="SSF51735">
    <property type="entry name" value="NAD(P)-binding Rossmann-fold domains"/>
    <property type="match status" value="1"/>
</dbReference>
<evidence type="ECO:0000313" key="2">
    <source>
        <dbReference type="EMBL" id="GMS86419.1"/>
    </source>
</evidence>
<name>A0AAV5SU50_9BILA</name>
<gene>
    <name evidence="2" type="ORF">PENTCL1PPCAC_8594</name>
</gene>
<dbReference type="InterPro" id="IPR036291">
    <property type="entry name" value="NAD(P)-bd_dom_sf"/>
</dbReference>
<feature type="non-terminal residue" evidence="2">
    <location>
        <position position="95"/>
    </location>
</feature>
<evidence type="ECO:0000313" key="3">
    <source>
        <dbReference type="Proteomes" id="UP001432027"/>
    </source>
</evidence>
<organism evidence="2 3">
    <name type="scientific">Pristionchus entomophagus</name>
    <dbReference type="NCBI Taxonomy" id="358040"/>
    <lineage>
        <taxon>Eukaryota</taxon>
        <taxon>Metazoa</taxon>
        <taxon>Ecdysozoa</taxon>
        <taxon>Nematoda</taxon>
        <taxon>Chromadorea</taxon>
        <taxon>Rhabditida</taxon>
        <taxon>Rhabditina</taxon>
        <taxon>Diplogasteromorpha</taxon>
        <taxon>Diplogasteroidea</taxon>
        <taxon>Neodiplogasteridae</taxon>
        <taxon>Pristionchus</taxon>
    </lineage>
</organism>
<dbReference type="Gene3D" id="3.40.50.720">
    <property type="entry name" value="NAD(P)-binding Rossmann-like Domain"/>
    <property type="match status" value="1"/>
</dbReference>
<evidence type="ECO:0000256" key="1">
    <source>
        <dbReference type="SAM" id="MobiDB-lite"/>
    </source>
</evidence>
<dbReference type="Proteomes" id="UP001432027">
    <property type="component" value="Unassembled WGS sequence"/>
</dbReference>
<evidence type="ECO:0008006" key="4">
    <source>
        <dbReference type="Google" id="ProtNLM"/>
    </source>
</evidence>
<reference evidence="2" key="1">
    <citation type="submission" date="2023-10" db="EMBL/GenBank/DDBJ databases">
        <title>Genome assembly of Pristionchus species.</title>
        <authorList>
            <person name="Yoshida K."/>
            <person name="Sommer R.J."/>
        </authorList>
    </citation>
    <scope>NUCLEOTIDE SEQUENCE</scope>
    <source>
        <strain evidence="2">RS0144</strain>
    </source>
</reference>
<comment type="caution">
    <text evidence="2">The sequence shown here is derived from an EMBL/GenBank/DDBJ whole genome shotgun (WGS) entry which is preliminary data.</text>
</comment>
<feature type="compositionally biased region" description="Basic and acidic residues" evidence="1">
    <location>
        <begin position="9"/>
        <end position="18"/>
    </location>
</feature>